<feature type="domain" description="YMC020W-like alpha/beta hydrolase" evidence="2">
    <location>
        <begin position="146"/>
        <end position="448"/>
    </location>
</feature>
<comment type="caution">
    <text evidence="3">The sequence shown here is derived from an EMBL/GenBank/DDBJ whole genome shotgun (WGS) entry which is preliminary data.</text>
</comment>
<feature type="compositionally biased region" description="Basic and acidic residues" evidence="1">
    <location>
        <begin position="527"/>
        <end position="537"/>
    </location>
</feature>
<name>A0A9P7V8T3_9ASCO</name>
<evidence type="ECO:0000256" key="1">
    <source>
        <dbReference type="SAM" id="MobiDB-lite"/>
    </source>
</evidence>
<reference evidence="3" key="1">
    <citation type="submission" date="2021-03" db="EMBL/GenBank/DDBJ databases">
        <authorList>
            <person name="Palmer J.M."/>
        </authorList>
    </citation>
    <scope>NUCLEOTIDE SEQUENCE</scope>
    <source>
        <strain evidence="3">ARV_011</strain>
    </source>
</reference>
<dbReference type="PANTHER" id="PTHR47349:SF1">
    <property type="entry name" value="AER328WP"/>
    <property type="match status" value="1"/>
</dbReference>
<evidence type="ECO:0000313" key="3">
    <source>
        <dbReference type="EMBL" id="KAG7193160.1"/>
    </source>
</evidence>
<accession>A0A9P7V8T3</accession>
<dbReference type="OrthoDB" id="5598028at2759"/>
<dbReference type="EMBL" id="JAHMUF010000013">
    <property type="protein sequence ID" value="KAG7193160.1"/>
    <property type="molecule type" value="Genomic_DNA"/>
</dbReference>
<dbReference type="Pfam" id="PF26147">
    <property type="entry name" value="AB_HYDROLASE_YMC0-YMC35"/>
    <property type="match status" value="1"/>
</dbReference>
<organism evidence="3 4">
    <name type="scientific">Scheffersomyces spartinae</name>
    <dbReference type="NCBI Taxonomy" id="45513"/>
    <lineage>
        <taxon>Eukaryota</taxon>
        <taxon>Fungi</taxon>
        <taxon>Dikarya</taxon>
        <taxon>Ascomycota</taxon>
        <taxon>Saccharomycotina</taxon>
        <taxon>Pichiomycetes</taxon>
        <taxon>Debaryomycetaceae</taxon>
        <taxon>Scheffersomyces</taxon>
    </lineage>
</organism>
<gene>
    <name evidence="3" type="ORF">KQ657_000914</name>
</gene>
<dbReference type="AlphaFoldDB" id="A0A9P7V8T3"/>
<dbReference type="PANTHER" id="PTHR47349">
    <property type="entry name" value="CHROMOSOME 8, WHOLE GENOME SHOTGUN SEQUENCE"/>
    <property type="match status" value="1"/>
</dbReference>
<feature type="region of interest" description="Disordered" evidence="1">
    <location>
        <begin position="464"/>
        <end position="537"/>
    </location>
</feature>
<feature type="compositionally biased region" description="Low complexity" evidence="1">
    <location>
        <begin position="464"/>
        <end position="474"/>
    </location>
</feature>
<keyword evidence="4" id="KW-1185">Reference proteome</keyword>
<dbReference type="RefSeq" id="XP_043048708.1">
    <property type="nucleotide sequence ID" value="XM_043191736.1"/>
</dbReference>
<dbReference type="GeneID" id="66114288"/>
<protein>
    <recommendedName>
        <fullName evidence="2">YMC020W-like alpha/beta hydrolase domain-containing protein</fullName>
    </recommendedName>
</protein>
<proteinExistence type="predicted"/>
<feature type="compositionally biased region" description="Polar residues" evidence="1">
    <location>
        <begin position="490"/>
        <end position="509"/>
    </location>
</feature>
<dbReference type="InterPro" id="IPR058933">
    <property type="entry name" value="YMC020W-like_ab_hydrolase"/>
</dbReference>
<sequence length="664" mass="74663">MATAPSYQETESTSLLSVSVLNDDDVTDSNNGWLGYIYGFIPSWSANGGVLDRADSDSGRADNFGHGYGSNGGQLEAGRILVRKFRLAVENSKGSVNYGIYFNGESGGGSEMALSDSITETSPIYYKLSSSSRHPSSKATHRNRIVPSMAQTYRDITWVTNLRLWSEKLVLKEKTSECHLYARKNIEHKLGSIKRILIIGVHGYLPSKFVKSHVGDNNYADALYFTRSSRKMMETWLRDQGKNPQDYIIDCVALEGQGRHEKRFVKLCKLLANWKSKIESSDFIYVVGHCHATIVAASLLAHILNTYSLKSKHIPVGFLSIAGINIGPIVGLDSKLVIRAYSSWENEVINELFELQKPTSKLSQRYVKDLEILVNHNVKITFCGSLTDQFVPLMSSLACHLLHPNIYRFAYVEKSGHVPPFLVTLGKLILVIKNLGHSDYDLLREYSQIMEDLKLDNSTRLSPPLIPSSVPSSNRGGGSRISSAVDYNVSRRSSTSPPKLNSSFSNKAGSTIILPRSATTTSNGTGDHGKTFIEEPPRSSDRFVDEVEVDDGLEHWNIQHDDNVYYAGIKHALETTSLKQSRGLRVSYEMSNTKRELNLFHLPWDLRLMINELMQMQNRNFHSLDLIRQLVSDYHLWQPTQKHWKDIKMCFNGVGEIDIDELIF</sequence>
<dbReference type="InterPro" id="IPR058934">
    <property type="entry name" value="YMC020W-like"/>
</dbReference>
<evidence type="ECO:0000259" key="2">
    <source>
        <dbReference type="Pfam" id="PF26147"/>
    </source>
</evidence>
<dbReference type="Proteomes" id="UP000790833">
    <property type="component" value="Unassembled WGS sequence"/>
</dbReference>
<evidence type="ECO:0000313" key="4">
    <source>
        <dbReference type="Proteomes" id="UP000790833"/>
    </source>
</evidence>